<dbReference type="PRINTS" id="PR01166">
    <property type="entry name" value="CYCOXIDASEII"/>
</dbReference>
<dbReference type="Proteomes" id="UP000183924">
    <property type="component" value="Unassembled WGS sequence"/>
</dbReference>
<dbReference type="GO" id="GO:0005886">
    <property type="term" value="C:plasma membrane"/>
    <property type="evidence" value="ECO:0007669"/>
    <property type="project" value="UniProtKB-SubCell"/>
</dbReference>
<keyword evidence="5 14" id="KW-0812">Transmembrane</keyword>
<dbReference type="EMBL" id="LUKY01000028">
    <property type="protein sequence ID" value="OIZ95979.1"/>
    <property type="molecule type" value="Genomic_DNA"/>
</dbReference>
<evidence type="ECO:0000256" key="17">
    <source>
        <dbReference type="SAM" id="SignalP"/>
    </source>
</evidence>
<comment type="function">
    <text evidence="12 15">Subunits I and II form the functional core of the enzyme complex. Electrons originating in cytochrome c are transferred via heme a and Cu(A) to the binuclear center formed by heme a3 and Cu(B).</text>
</comment>
<dbReference type="OrthoDB" id="9781261at2"/>
<feature type="domain" description="Cytochrome oxidase subunit II copper A binding" evidence="18">
    <location>
        <begin position="120"/>
        <end position="257"/>
    </location>
</feature>
<dbReference type="PROSITE" id="PS00078">
    <property type="entry name" value="COX2"/>
    <property type="match status" value="1"/>
</dbReference>
<dbReference type="NCBIfam" id="TIGR02866">
    <property type="entry name" value="CoxB"/>
    <property type="match status" value="1"/>
</dbReference>
<evidence type="ECO:0000256" key="16">
    <source>
        <dbReference type="SAM" id="Phobius"/>
    </source>
</evidence>
<evidence type="ECO:0000256" key="1">
    <source>
        <dbReference type="ARBA" id="ARBA00004141"/>
    </source>
</evidence>
<name>A0A1J8PAD6_9COXI</name>
<accession>A0A1J8PAD6</accession>
<feature type="transmembrane region" description="Helical" evidence="16">
    <location>
        <begin position="87"/>
        <end position="108"/>
    </location>
</feature>
<feature type="transmembrane region" description="Helical" evidence="16">
    <location>
        <begin position="42"/>
        <end position="67"/>
    </location>
</feature>
<comment type="similarity">
    <text evidence="2 14">Belongs to the cytochrome c oxidase subunit 2 family.</text>
</comment>
<keyword evidence="3 14" id="KW-0813">Transport</keyword>
<keyword evidence="8 14" id="KW-0249">Electron transport</keyword>
<dbReference type="SUPFAM" id="SSF49503">
    <property type="entry name" value="Cupredoxins"/>
    <property type="match status" value="1"/>
</dbReference>
<dbReference type="InterPro" id="IPR001505">
    <property type="entry name" value="Copper_CuA"/>
</dbReference>
<dbReference type="STRING" id="1225476.A1D18_00980"/>
<keyword evidence="7" id="KW-1278">Translocase</keyword>
<dbReference type="Gene3D" id="1.10.287.90">
    <property type="match status" value="1"/>
</dbReference>
<evidence type="ECO:0000256" key="5">
    <source>
        <dbReference type="ARBA" id="ARBA00022692"/>
    </source>
</evidence>
<dbReference type="EC" id="7.1.1.9" evidence="15"/>
<organism evidence="20 21">
    <name type="scientific">Candidatus Rickettsiella isopodorum</name>
    <dbReference type="NCBI Taxonomy" id="1225476"/>
    <lineage>
        <taxon>Bacteria</taxon>
        <taxon>Pseudomonadati</taxon>
        <taxon>Pseudomonadota</taxon>
        <taxon>Gammaproteobacteria</taxon>
        <taxon>Legionellales</taxon>
        <taxon>Coxiellaceae</taxon>
        <taxon>Rickettsiella</taxon>
    </lineage>
</organism>
<evidence type="ECO:0000256" key="3">
    <source>
        <dbReference type="ARBA" id="ARBA00022448"/>
    </source>
</evidence>
<dbReference type="InterPro" id="IPR002429">
    <property type="entry name" value="CcO_II-like_C"/>
</dbReference>
<keyword evidence="17" id="KW-0732">Signal</keyword>
<comment type="caution">
    <text evidence="20">The sequence shown here is derived from an EMBL/GenBank/DDBJ whole genome shotgun (WGS) entry which is preliminary data.</text>
</comment>
<dbReference type="InterPro" id="IPR011759">
    <property type="entry name" value="Cyt_c_oxidase_su2_TM_dom"/>
</dbReference>
<evidence type="ECO:0000256" key="14">
    <source>
        <dbReference type="RuleBase" id="RU000456"/>
    </source>
</evidence>
<comment type="cofactor">
    <cofactor evidence="15">
        <name>Cu cation</name>
        <dbReference type="ChEBI" id="CHEBI:23378"/>
    </cofactor>
    <text evidence="15">Binds a copper A center.</text>
</comment>
<dbReference type="Pfam" id="PF02790">
    <property type="entry name" value="COX2_TM"/>
    <property type="match status" value="1"/>
</dbReference>
<evidence type="ECO:0000256" key="8">
    <source>
        <dbReference type="ARBA" id="ARBA00022982"/>
    </source>
</evidence>
<dbReference type="Gene3D" id="2.60.40.420">
    <property type="entry name" value="Cupredoxins - blue copper proteins"/>
    <property type="match status" value="1"/>
</dbReference>
<evidence type="ECO:0000256" key="4">
    <source>
        <dbReference type="ARBA" id="ARBA00022660"/>
    </source>
</evidence>
<evidence type="ECO:0000256" key="11">
    <source>
        <dbReference type="ARBA" id="ARBA00023136"/>
    </source>
</evidence>
<feature type="domain" description="Cytochrome oxidase subunit II transmembrane region profile" evidence="19">
    <location>
        <begin position="24"/>
        <end position="119"/>
    </location>
</feature>
<evidence type="ECO:0000256" key="9">
    <source>
        <dbReference type="ARBA" id="ARBA00022989"/>
    </source>
</evidence>
<feature type="chain" id="PRO_5009649343" description="Cytochrome c oxidase subunit 2" evidence="17">
    <location>
        <begin position="27"/>
        <end position="268"/>
    </location>
</feature>
<dbReference type="PROSITE" id="PS50999">
    <property type="entry name" value="COX2_TM"/>
    <property type="match status" value="1"/>
</dbReference>
<evidence type="ECO:0000256" key="7">
    <source>
        <dbReference type="ARBA" id="ARBA00022967"/>
    </source>
</evidence>
<evidence type="ECO:0000256" key="2">
    <source>
        <dbReference type="ARBA" id="ARBA00007866"/>
    </source>
</evidence>
<dbReference type="PANTHER" id="PTHR22888">
    <property type="entry name" value="CYTOCHROME C OXIDASE, SUBUNIT II"/>
    <property type="match status" value="1"/>
</dbReference>
<gene>
    <name evidence="20" type="ORF">A1D18_00980</name>
</gene>
<sequence>MKHVKKFFLIFFINFNFLLSPGLALAAWQTNMPRGVTPISHAIYHLHMLVFWVCVGIAIVVFSIMIYSLIRHRKSRGVNAAQFHENFFLEIAWAIVPFIILIVIAIPATKTLIKMNDNSDSELTIKVTGYQWRWRYAYLDQGIDFFSNLSTPVEELQNEAKKNQWYLLEVDHPLVVPIHKKIRFLFTSNDVIHSWWVPTLGIKRDTIPGFINEAWAKIDTAGTYRGQCAELCGTNHAFMPIVVKAVSKKEFNLWAKQQVGELLHGKNT</sequence>
<evidence type="ECO:0000256" key="6">
    <source>
        <dbReference type="ARBA" id="ARBA00022723"/>
    </source>
</evidence>
<dbReference type="GO" id="GO:0005507">
    <property type="term" value="F:copper ion binding"/>
    <property type="evidence" value="ECO:0007669"/>
    <property type="project" value="InterPro"/>
</dbReference>
<dbReference type="InterPro" id="IPR014222">
    <property type="entry name" value="Cyt_c_oxidase_su2"/>
</dbReference>
<dbReference type="PANTHER" id="PTHR22888:SF9">
    <property type="entry name" value="CYTOCHROME C OXIDASE SUBUNIT 2"/>
    <property type="match status" value="1"/>
</dbReference>
<evidence type="ECO:0000259" key="19">
    <source>
        <dbReference type="PROSITE" id="PS50999"/>
    </source>
</evidence>
<evidence type="ECO:0000256" key="13">
    <source>
        <dbReference type="ARBA" id="ARBA00047816"/>
    </source>
</evidence>
<dbReference type="GO" id="GO:0004129">
    <property type="term" value="F:cytochrome-c oxidase activity"/>
    <property type="evidence" value="ECO:0007669"/>
    <property type="project" value="UniProtKB-EC"/>
</dbReference>
<dbReference type="SUPFAM" id="SSF81464">
    <property type="entry name" value="Cytochrome c oxidase subunit II-like, transmembrane region"/>
    <property type="match status" value="1"/>
</dbReference>
<reference evidence="20 21" key="1">
    <citation type="submission" date="2016-03" db="EMBL/GenBank/DDBJ databases">
        <title>Comparative genomics of Rickettsiella.</title>
        <authorList>
            <person name="Chandler C."/>
            <person name="Wang Y."/>
        </authorList>
    </citation>
    <scope>NUCLEOTIDE SEQUENCE [LARGE SCALE GENOMIC DNA]</scope>
    <source>
        <strain evidence="20 21">RCFS May 2013</strain>
    </source>
</reference>
<keyword evidence="6 15" id="KW-0479">Metal-binding</keyword>
<dbReference type="GO" id="GO:0016491">
    <property type="term" value="F:oxidoreductase activity"/>
    <property type="evidence" value="ECO:0007669"/>
    <property type="project" value="InterPro"/>
</dbReference>
<evidence type="ECO:0000313" key="21">
    <source>
        <dbReference type="Proteomes" id="UP000183924"/>
    </source>
</evidence>
<dbReference type="PROSITE" id="PS50857">
    <property type="entry name" value="COX2_CUA"/>
    <property type="match status" value="1"/>
</dbReference>
<evidence type="ECO:0000256" key="12">
    <source>
        <dbReference type="ARBA" id="ARBA00024688"/>
    </source>
</evidence>
<dbReference type="InterPro" id="IPR008972">
    <property type="entry name" value="Cupredoxin"/>
</dbReference>
<dbReference type="GO" id="GO:0042773">
    <property type="term" value="P:ATP synthesis coupled electron transport"/>
    <property type="evidence" value="ECO:0007669"/>
    <property type="project" value="TreeGrafter"/>
</dbReference>
<keyword evidence="4 14" id="KW-0679">Respiratory chain</keyword>
<comment type="catalytic activity">
    <reaction evidence="13 15">
        <text>4 Fe(II)-[cytochrome c] + O2 + 8 H(+)(in) = 4 Fe(III)-[cytochrome c] + 2 H2O + 4 H(+)(out)</text>
        <dbReference type="Rhea" id="RHEA:11436"/>
        <dbReference type="Rhea" id="RHEA-COMP:10350"/>
        <dbReference type="Rhea" id="RHEA-COMP:14399"/>
        <dbReference type="ChEBI" id="CHEBI:15377"/>
        <dbReference type="ChEBI" id="CHEBI:15378"/>
        <dbReference type="ChEBI" id="CHEBI:15379"/>
        <dbReference type="ChEBI" id="CHEBI:29033"/>
        <dbReference type="ChEBI" id="CHEBI:29034"/>
        <dbReference type="EC" id="7.1.1.9"/>
    </reaction>
</comment>
<dbReference type="InterPro" id="IPR036257">
    <property type="entry name" value="Cyt_c_oxidase_su2_TM_sf"/>
</dbReference>
<dbReference type="InterPro" id="IPR045187">
    <property type="entry name" value="CcO_II"/>
</dbReference>
<keyword evidence="21" id="KW-1185">Reference proteome</keyword>
<evidence type="ECO:0000259" key="18">
    <source>
        <dbReference type="PROSITE" id="PS50857"/>
    </source>
</evidence>
<dbReference type="Pfam" id="PF00116">
    <property type="entry name" value="COX2"/>
    <property type="match status" value="1"/>
</dbReference>
<feature type="signal peptide" evidence="17">
    <location>
        <begin position="1"/>
        <end position="26"/>
    </location>
</feature>
<keyword evidence="9 16" id="KW-1133">Transmembrane helix</keyword>
<evidence type="ECO:0000256" key="10">
    <source>
        <dbReference type="ARBA" id="ARBA00023008"/>
    </source>
</evidence>
<comment type="subcellular location">
    <subcellularLocation>
        <location evidence="14">Cell membrane</location>
        <topology evidence="14">Multi-pass membrane protein</topology>
    </subcellularLocation>
    <subcellularLocation>
        <location evidence="1">Membrane</location>
        <topology evidence="1">Multi-pass membrane protein</topology>
    </subcellularLocation>
</comment>
<proteinExistence type="inferred from homology"/>
<keyword evidence="11 16" id="KW-0472">Membrane</keyword>
<evidence type="ECO:0000313" key="20">
    <source>
        <dbReference type="EMBL" id="OIZ95979.1"/>
    </source>
</evidence>
<dbReference type="AlphaFoldDB" id="A0A1J8PAD6"/>
<protein>
    <recommendedName>
        <fullName evidence="15">Cytochrome c oxidase subunit 2</fullName>
        <ecNumber evidence="15">7.1.1.9</ecNumber>
    </recommendedName>
</protein>
<evidence type="ECO:0000256" key="15">
    <source>
        <dbReference type="RuleBase" id="RU004024"/>
    </source>
</evidence>
<keyword evidence="10 15" id="KW-0186">Copper</keyword>